<dbReference type="Gene3D" id="1.25.40.20">
    <property type="entry name" value="Ankyrin repeat-containing domain"/>
    <property type="match status" value="1"/>
</dbReference>
<gene>
    <name evidence="2" type="ORF">VTL71DRAFT_20</name>
</gene>
<evidence type="ECO:0008006" key="4">
    <source>
        <dbReference type="Google" id="ProtNLM"/>
    </source>
</evidence>
<dbReference type="InterPro" id="IPR036770">
    <property type="entry name" value="Ankyrin_rpt-contain_sf"/>
</dbReference>
<accession>A0ABR4CYS6</accession>
<keyword evidence="3" id="KW-1185">Reference proteome</keyword>
<dbReference type="Pfam" id="PF12796">
    <property type="entry name" value="Ank_2"/>
    <property type="match status" value="1"/>
</dbReference>
<evidence type="ECO:0000313" key="2">
    <source>
        <dbReference type="EMBL" id="KAL2075078.1"/>
    </source>
</evidence>
<evidence type="ECO:0000313" key="3">
    <source>
        <dbReference type="Proteomes" id="UP001595075"/>
    </source>
</evidence>
<dbReference type="SUPFAM" id="SSF48403">
    <property type="entry name" value="Ankyrin repeat"/>
    <property type="match status" value="1"/>
</dbReference>
<dbReference type="InterPro" id="IPR002110">
    <property type="entry name" value="Ankyrin_rpt"/>
</dbReference>
<dbReference type="EMBL" id="JAZHXI010000001">
    <property type="protein sequence ID" value="KAL2075078.1"/>
    <property type="molecule type" value="Genomic_DNA"/>
</dbReference>
<organism evidence="2 3">
    <name type="scientific">Oculimacula yallundae</name>
    <dbReference type="NCBI Taxonomy" id="86028"/>
    <lineage>
        <taxon>Eukaryota</taxon>
        <taxon>Fungi</taxon>
        <taxon>Dikarya</taxon>
        <taxon>Ascomycota</taxon>
        <taxon>Pezizomycotina</taxon>
        <taxon>Leotiomycetes</taxon>
        <taxon>Helotiales</taxon>
        <taxon>Ploettnerulaceae</taxon>
        <taxon>Oculimacula</taxon>
    </lineage>
</organism>
<evidence type="ECO:0000256" key="1">
    <source>
        <dbReference type="PROSITE-ProRule" id="PRU00023"/>
    </source>
</evidence>
<protein>
    <recommendedName>
        <fullName evidence="4">Ankyrin repeat protein</fullName>
    </recommendedName>
</protein>
<feature type="repeat" description="ANK" evidence="1">
    <location>
        <begin position="223"/>
        <end position="255"/>
    </location>
</feature>
<sequence>MESLPSALVLCWSAWTLRVECPFCLNFHDHELGALPRFNQRRFARCNPNFRHGSYRVLYPDEAANSTVSFGWELNKEKNLIYATTCQGRLRDPLLHNIPTRRLLDRHQDPAVEDEGAITESLNMLTLSDSDKSDSQSTGKSHLCSACKDNQILREKLYISACRSKDITQLNSLFRDFPECSFASIFDHEGSNGILLAATGEAGVETVKRLRQIGVCIDHMNHYGRTAVMEAALWGRLDIFQFLIGKGASLCAKDANGHCAVDFAVECERNEEERISRSEVTVRADAYKNRRQMLFECLMRGEKIEEVSTSGQNLLSKHPGLFRKLEPNLLLYYTPDTSYAVPPGKESKAFGRLDRGTGYPVISAMSGYSQGSETNVLDNRKWTKKAQELCRIIDFDDNLSYASHVEKQLIAYYMDKHWIFEEDACSSPDAKYIWSHDRSLRDVLPRPPPATITVSKSEMCWNCSSFFEQFSKRFGDDKIDILPTIQ</sequence>
<dbReference type="PROSITE" id="PS50088">
    <property type="entry name" value="ANK_REPEAT"/>
    <property type="match status" value="1"/>
</dbReference>
<dbReference type="PROSITE" id="PS50297">
    <property type="entry name" value="ANK_REP_REGION"/>
    <property type="match status" value="1"/>
</dbReference>
<reference evidence="2 3" key="1">
    <citation type="journal article" date="2024" name="Commun. Biol.">
        <title>Comparative genomic analysis of thermophilic fungi reveals convergent evolutionary adaptations and gene losses.</title>
        <authorList>
            <person name="Steindorff A.S."/>
            <person name="Aguilar-Pontes M.V."/>
            <person name="Robinson A.J."/>
            <person name="Andreopoulos B."/>
            <person name="LaButti K."/>
            <person name="Kuo A."/>
            <person name="Mondo S."/>
            <person name="Riley R."/>
            <person name="Otillar R."/>
            <person name="Haridas S."/>
            <person name="Lipzen A."/>
            <person name="Grimwood J."/>
            <person name="Schmutz J."/>
            <person name="Clum A."/>
            <person name="Reid I.D."/>
            <person name="Moisan M.C."/>
            <person name="Butler G."/>
            <person name="Nguyen T.T.M."/>
            <person name="Dewar K."/>
            <person name="Conant G."/>
            <person name="Drula E."/>
            <person name="Henrissat B."/>
            <person name="Hansel C."/>
            <person name="Singer S."/>
            <person name="Hutchinson M.I."/>
            <person name="de Vries R.P."/>
            <person name="Natvig D.O."/>
            <person name="Powell A.J."/>
            <person name="Tsang A."/>
            <person name="Grigoriev I.V."/>
        </authorList>
    </citation>
    <scope>NUCLEOTIDE SEQUENCE [LARGE SCALE GENOMIC DNA]</scope>
    <source>
        <strain evidence="2 3">CBS 494.80</strain>
    </source>
</reference>
<dbReference type="Proteomes" id="UP001595075">
    <property type="component" value="Unassembled WGS sequence"/>
</dbReference>
<proteinExistence type="predicted"/>
<comment type="caution">
    <text evidence="2">The sequence shown here is derived from an EMBL/GenBank/DDBJ whole genome shotgun (WGS) entry which is preliminary data.</text>
</comment>
<keyword evidence="1" id="KW-0040">ANK repeat</keyword>
<name>A0ABR4CYS6_9HELO</name>